<dbReference type="EMBL" id="PJQL01002693">
    <property type="protein sequence ID" value="RCH83349.1"/>
    <property type="molecule type" value="Genomic_DNA"/>
</dbReference>
<dbReference type="OrthoDB" id="2263218at2759"/>
<reference evidence="1 2" key="1">
    <citation type="journal article" date="2018" name="G3 (Bethesda)">
        <title>Phylogenetic and Phylogenomic Definition of Rhizopus Species.</title>
        <authorList>
            <person name="Gryganskyi A.P."/>
            <person name="Golan J."/>
            <person name="Dolatabadi S."/>
            <person name="Mondo S."/>
            <person name="Robb S."/>
            <person name="Idnurm A."/>
            <person name="Muszewska A."/>
            <person name="Steczkiewicz K."/>
            <person name="Masonjones S."/>
            <person name="Liao H.L."/>
            <person name="Gajdeczka M.T."/>
            <person name="Anike F."/>
            <person name="Vuek A."/>
            <person name="Anishchenko I.M."/>
            <person name="Voigt K."/>
            <person name="de Hoog G.S."/>
            <person name="Smith M.E."/>
            <person name="Heitman J."/>
            <person name="Vilgalys R."/>
            <person name="Stajich J.E."/>
        </authorList>
    </citation>
    <scope>NUCLEOTIDE SEQUENCE [LARGE SCALE GENOMIC DNA]</scope>
    <source>
        <strain evidence="1 2">CBS 357.93</strain>
    </source>
</reference>
<dbReference type="AlphaFoldDB" id="A0A367J0K2"/>
<keyword evidence="2" id="KW-1185">Reference proteome</keyword>
<organism evidence="1 2">
    <name type="scientific">Rhizopus azygosporus</name>
    <name type="common">Rhizopus microsporus var. azygosporus</name>
    <dbReference type="NCBI Taxonomy" id="86630"/>
    <lineage>
        <taxon>Eukaryota</taxon>
        <taxon>Fungi</taxon>
        <taxon>Fungi incertae sedis</taxon>
        <taxon>Mucoromycota</taxon>
        <taxon>Mucoromycotina</taxon>
        <taxon>Mucoromycetes</taxon>
        <taxon>Mucorales</taxon>
        <taxon>Mucorineae</taxon>
        <taxon>Rhizopodaceae</taxon>
        <taxon>Rhizopus</taxon>
    </lineage>
</organism>
<dbReference type="Proteomes" id="UP000252139">
    <property type="component" value="Unassembled WGS sequence"/>
</dbReference>
<gene>
    <name evidence="1" type="ORF">CU097_002969</name>
</gene>
<sequence>MPRTYSKSDIKTAQRTSNDMKTLTKPIATLAAAGGLGYNMEDQQKTLILIDITNSTSIALLSEPQSYYLLGNATDVQELHEQQPEVIFSIPPDPSSPPKDHEADHTLLTFLINNSSMVPLLKNENYTGWNKSYHNQLC</sequence>
<evidence type="ECO:0000313" key="1">
    <source>
        <dbReference type="EMBL" id="RCH83349.1"/>
    </source>
</evidence>
<evidence type="ECO:0000313" key="2">
    <source>
        <dbReference type="Proteomes" id="UP000252139"/>
    </source>
</evidence>
<comment type="caution">
    <text evidence="1">The sequence shown here is derived from an EMBL/GenBank/DDBJ whole genome shotgun (WGS) entry which is preliminary data.</text>
</comment>
<accession>A0A367J0K2</accession>
<protein>
    <submittedName>
        <fullName evidence="1">Uncharacterized protein</fullName>
    </submittedName>
</protein>
<name>A0A367J0K2_RHIAZ</name>
<proteinExistence type="predicted"/>